<name>A0A8J4QHA8_9ROSI</name>
<feature type="region of interest" description="Disordered" evidence="3">
    <location>
        <begin position="52"/>
        <end position="71"/>
    </location>
</feature>
<accession>A0A8J4QHA8</accession>
<sequence>MVPRLKSPFTARVSLRIFSEVPLRNFFVVHKLLQHEAFTINAGLMATATSSVSGDRKSSKSSAIHPPQPPLDTPTFLSELHDFCGAKAKPRFVELDSLNQPQHKDFTINGNLIATATSSVPAGDRKSSKSSAIHPPQPPLYTSTSYEDFLDLTYGFCSLSTLFLLEMISLNGHDFQSCVVDFLNQLTILDLRLCKRFKSLDELPISLQAMDANNTVSWILTGSNWKLSKQLECFGSSKLLRKNPTGNPRKKLIKELIATDSVSAFLPGGEFPDWFDYKSTGSILSFDVPLLVKQKIRGWFICVVFASCFHDIHGFTALYKFKNRTKGIEWQYQQKNCRVIPCQEHMWLQSVLLHDMAHLLEAGDEVDYSIRISGGFQVKKFGVNLTYENDTKDCHSYFEAMVEKASLPYKDDFLDEDVSTDQAMAGDKKINPSDVQKSRFDDKKKGIATSLEASKRRCLSARETTQQQWNEELAAHLQDKEDVSIGQHCELTTTNLDDPTLVPEDHSALLEVEDRPSKGNGRHSWSYFHENQPGTMSFEEGASFEQNQCSSGISRMNFVSQTERLRSLEAECQLLHHQLIDTARTSSQHIAAMESENLCLRMELARAKQCAPRLYMDLPRPHFSSESASSSSSASTQPTIAAITPMASMRTNNLGLDYTNFLARPVPGFQSVNYPSGYTPPNGSSHLPQ</sequence>
<evidence type="ECO:0000259" key="4">
    <source>
        <dbReference type="Pfam" id="PF20160"/>
    </source>
</evidence>
<dbReference type="OrthoDB" id="1683099at2759"/>
<reference evidence="5" key="1">
    <citation type="submission" date="2020-03" db="EMBL/GenBank/DDBJ databases">
        <title>Castanea mollissima Vanexum genome sequencing.</title>
        <authorList>
            <person name="Staton M."/>
        </authorList>
    </citation>
    <scope>NUCLEOTIDE SEQUENCE</scope>
    <source>
        <tissue evidence="5">Leaf</tissue>
    </source>
</reference>
<evidence type="ECO:0000313" key="6">
    <source>
        <dbReference type="Proteomes" id="UP000737018"/>
    </source>
</evidence>
<keyword evidence="6" id="KW-1185">Reference proteome</keyword>
<dbReference type="InterPro" id="IPR045344">
    <property type="entry name" value="C-JID"/>
</dbReference>
<feature type="domain" description="C-JID" evidence="4">
    <location>
        <begin position="266"/>
        <end position="391"/>
    </location>
</feature>
<proteinExistence type="predicted"/>
<dbReference type="EMBL" id="JRKL02006213">
    <property type="protein sequence ID" value="KAF3949277.1"/>
    <property type="molecule type" value="Genomic_DNA"/>
</dbReference>
<evidence type="ECO:0000256" key="3">
    <source>
        <dbReference type="SAM" id="MobiDB-lite"/>
    </source>
</evidence>
<evidence type="ECO:0000256" key="2">
    <source>
        <dbReference type="ARBA" id="ARBA00022737"/>
    </source>
</evidence>
<evidence type="ECO:0000313" key="5">
    <source>
        <dbReference type="EMBL" id="KAF3949277.1"/>
    </source>
</evidence>
<evidence type="ECO:0000256" key="1">
    <source>
        <dbReference type="ARBA" id="ARBA00022614"/>
    </source>
</evidence>
<keyword evidence="2" id="KW-0677">Repeat</keyword>
<keyword evidence="1" id="KW-0433">Leucine-rich repeat</keyword>
<dbReference type="Pfam" id="PF20160">
    <property type="entry name" value="C-JID"/>
    <property type="match status" value="1"/>
</dbReference>
<dbReference type="Proteomes" id="UP000737018">
    <property type="component" value="Unassembled WGS sequence"/>
</dbReference>
<gene>
    <name evidence="5" type="ORF">CMV_024838</name>
</gene>
<organism evidence="5 6">
    <name type="scientific">Castanea mollissima</name>
    <name type="common">Chinese chestnut</name>
    <dbReference type="NCBI Taxonomy" id="60419"/>
    <lineage>
        <taxon>Eukaryota</taxon>
        <taxon>Viridiplantae</taxon>
        <taxon>Streptophyta</taxon>
        <taxon>Embryophyta</taxon>
        <taxon>Tracheophyta</taxon>
        <taxon>Spermatophyta</taxon>
        <taxon>Magnoliopsida</taxon>
        <taxon>eudicotyledons</taxon>
        <taxon>Gunneridae</taxon>
        <taxon>Pentapetalae</taxon>
        <taxon>rosids</taxon>
        <taxon>fabids</taxon>
        <taxon>Fagales</taxon>
        <taxon>Fagaceae</taxon>
        <taxon>Castanea</taxon>
    </lineage>
</organism>
<protein>
    <recommendedName>
        <fullName evidence="4">C-JID domain-containing protein</fullName>
    </recommendedName>
</protein>
<comment type="caution">
    <text evidence="5">The sequence shown here is derived from an EMBL/GenBank/DDBJ whole genome shotgun (WGS) entry which is preliminary data.</text>
</comment>
<dbReference type="AlphaFoldDB" id="A0A8J4QHA8"/>